<protein>
    <recommendedName>
        <fullName evidence="3">Cytidyltransferase-like domain-containing protein</fullName>
    </recommendedName>
</protein>
<dbReference type="PANTHER" id="PTHR43793">
    <property type="entry name" value="FAD SYNTHASE"/>
    <property type="match status" value="1"/>
</dbReference>
<dbReference type="Proteomes" id="UP000230683">
    <property type="component" value="Unassembled WGS sequence"/>
</dbReference>
<evidence type="ECO:0000259" key="3">
    <source>
        <dbReference type="Pfam" id="PF01467"/>
    </source>
</evidence>
<proteinExistence type="predicted"/>
<keyword evidence="1" id="KW-0808">Transferase</keyword>
<comment type="caution">
    <text evidence="4">The sequence shown here is derived from an EMBL/GenBank/DDBJ whole genome shotgun (WGS) entry which is preliminary data.</text>
</comment>
<feature type="domain" description="Cytidyltransferase-like" evidence="3">
    <location>
        <begin position="32"/>
        <end position="161"/>
    </location>
</feature>
<dbReference type="NCBIfam" id="TIGR00125">
    <property type="entry name" value="cyt_tran_rel"/>
    <property type="match status" value="1"/>
</dbReference>
<feature type="domain" description="Cytidyltransferase-like" evidence="3">
    <location>
        <begin position="250"/>
        <end position="375"/>
    </location>
</feature>
<evidence type="ECO:0000256" key="1">
    <source>
        <dbReference type="ARBA" id="ARBA00022679"/>
    </source>
</evidence>
<organism evidence="4 5">
    <name type="scientific">candidate division WWE3 bacterium CG_4_9_14_3_um_filter_34_6</name>
    <dbReference type="NCBI Taxonomy" id="1975079"/>
    <lineage>
        <taxon>Bacteria</taxon>
        <taxon>Katanobacteria</taxon>
    </lineage>
</organism>
<evidence type="ECO:0000313" key="4">
    <source>
        <dbReference type="EMBL" id="PJA41354.1"/>
    </source>
</evidence>
<dbReference type="AlphaFoldDB" id="A0A2M7X5A9"/>
<accession>A0A2M7X5A9</accession>
<evidence type="ECO:0000313" key="5">
    <source>
        <dbReference type="Proteomes" id="UP000230683"/>
    </source>
</evidence>
<dbReference type="PANTHER" id="PTHR43793:SF1">
    <property type="entry name" value="FAD SYNTHASE"/>
    <property type="match status" value="1"/>
</dbReference>
<dbReference type="Pfam" id="PF01467">
    <property type="entry name" value="CTP_transf_like"/>
    <property type="match status" value="2"/>
</dbReference>
<name>A0A2M7X5A9_UNCKA</name>
<dbReference type="EMBL" id="PFWY01000020">
    <property type="protein sequence ID" value="PJA41354.1"/>
    <property type="molecule type" value="Genomic_DNA"/>
</dbReference>
<dbReference type="InterPro" id="IPR004821">
    <property type="entry name" value="Cyt_trans-like"/>
</dbReference>
<dbReference type="InterPro" id="IPR050385">
    <property type="entry name" value="Archaeal_FAD_synthase"/>
</dbReference>
<sequence length="401" mass="45737">MNQFESDSKNINHKDLKKYCDNLRKTNKKIIFTVGTFDLIHSGHAAYLLKAKMYGDILIVGVGTNKSCKSLRGKGFPLVDQKNRAELIEYFQFVDNTVFVDKQDLTSILEKIRPDVFFTLGLDWKSHLRKPKEEEIVKKYGGRVIKTKQVNPFVSASEIVNRVADLKIKEVIEYFFGKVQIDLSKGNWKSKAFSGLKTQIRSEKLYFGNHSSDLNLFSRKYFGEILDRNKIEEMGNRLKLKGKKIVLSSGACDLLHAGHARFFNKAKSYGDVLVLAIPSNKIITKQKGRGRPIIDEYSRAELMAFFGFVDYIVIFDDESVEPILKELKPDVFFTVKEDWNNVESTSIVAEMEKWGGRVITSPPQSPLLSSSKLIKKAAGLRVRQVFKEVLGEAEKWTSLKD</sequence>
<dbReference type="InterPro" id="IPR014729">
    <property type="entry name" value="Rossmann-like_a/b/a_fold"/>
</dbReference>
<evidence type="ECO:0000256" key="2">
    <source>
        <dbReference type="ARBA" id="ARBA00022695"/>
    </source>
</evidence>
<gene>
    <name evidence="4" type="ORF">CO178_00365</name>
</gene>
<dbReference type="SUPFAM" id="SSF52374">
    <property type="entry name" value="Nucleotidylyl transferase"/>
    <property type="match status" value="2"/>
</dbReference>
<keyword evidence="2" id="KW-0548">Nucleotidyltransferase</keyword>
<dbReference type="GO" id="GO:0016779">
    <property type="term" value="F:nucleotidyltransferase activity"/>
    <property type="evidence" value="ECO:0007669"/>
    <property type="project" value="UniProtKB-KW"/>
</dbReference>
<dbReference type="Gene3D" id="3.40.50.620">
    <property type="entry name" value="HUPs"/>
    <property type="match status" value="2"/>
</dbReference>
<reference evidence="5" key="1">
    <citation type="submission" date="2017-09" db="EMBL/GenBank/DDBJ databases">
        <title>Depth-based differentiation of microbial function through sediment-hosted aquifers and enrichment of novel symbionts in the deep terrestrial subsurface.</title>
        <authorList>
            <person name="Probst A.J."/>
            <person name="Ladd B."/>
            <person name="Jarett J.K."/>
            <person name="Geller-Mcgrath D.E."/>
            <person name="Sieber C.M.K."/>
            <person name="Emerson J.B."/>
            <person name="Anantharaman K."/>
            <person name="Thomas B.C."/>
            <person name="Malmstrom R."/>
            <person name="Stieglmeier M."/>
            <person name="Klingl A."/>
            <person name="Woyke T."/>
            <person name="Ryan C.M."/>
            <person name="Banfield J.F."/>
        </authorList>
    </citation>
    <scope>NUCLEOTIDE SEQUENCE [LARGE SCALE GENOMIC DNA]</scope>
</reference>